<organism evidence="5 6">
    <name type="scientific">Faecalicatena fissicatena</name>
    <dbReference type="NCBI Taxonomy" id="290055"/>
    <lineage>
        <taxon>Bacteria</taxon>
        <taxon>Bacillati</taxon>
        <taxon>Bacillota</taxon>
        <taxon>Clostridia</taxon>
        <taxon>Lachnospirales</taxon>
        <taxon>Lachnospiraceae</taxon>
        <taxon>Faecalicatena</taxon>
    </lineage>
</organism>
<dbReference type="Pfam" id="PF02397">
    <property type="entry name" value="Bac_transf"/>
    <property type="match status" value="1"/>
</dbReference>
<evidence type="ECO:0000259" key="4">
    <source>
        <dbReference type="Pfam" id="PF02397"/>
    </source>
</evidence>
<feature type="region of interest" description="Disordered" evidence="2">
    <location>
        <begin position="31"/>
        <end position="58"/>
    </location>
</feature>
<feature type="transmembrane region" description="Helical" evidence="3">
    <location>
        <begin position="75"/>
        <end position="96"/>
    </location>
</feature>
<feature type="domain" description="Bacterial sugar transferase" evidence="4">
    <location>
        <begin position="70"/>
        <end position="244"/>
    </location>
</feature>
<name>A0ABX2H0Z9_9FIRM</name>
<evidence type="ECO:0000256" key="2">
    <source>
        <dbReference type="SAM" id="MobiDB-lite"/>
    </source>
</evidence>
<dbReference type="Proteomes" id="UP000821846">
    <property type="component" value="Unassembled WGS sequence"/>
</dbReference>
<keyword evidence="6" id="KW-1185">Reference proteome</keyword>
<feature type="compositionally biased region" description="Basic and acidic residues" evidence="2">
    <location>
        <begin position="34"/>
        <end position="50"/>
    </location>
</feature>
<reference evidence="5 6" key="1">
    <citation type="journal article" date="2020" name="Cell Host Microbe">
        <title>Functional and Genomic Variation between Human-Derived Isolates of Lachnospiraceae Reveals Inter- and Intra-Species Diversity.</title>
        <authorList>
            <person name="Sorbara M.T."/>
            <person name="Littmann E.R."/>
            <person name="Fontana E."/>
            <person name="Moody T.U."/>
            <person name="Kohout C.E."/>
            <person name="Gjonbalaj M."/>
            <person name="Eaton V."/>
            <person name="Seok R."/>
            <person name="Leiner I.M."/>
            <person name="Pamer E.G."/>
        </authorList>
    </citation>
    <scope>NUCLEOTIDE SEQUENCE [LARGE SCALE GENOMIC DNA]</scope>
    <source>
        <strain evidence="5 6">MSK.14.16</strain>
    </source>
</reference>
<dbReference type="EMBL" id="JAAWUZ010000049">
    <property type="protein sequence ID" value="NSG30909.1"/>
    <property type="molecule type" value="Genomic_DNA"/>
</dbReference>
<dbReference type="PANTHER" id="PTHR30576:SF8">
    <property type="entry name" value="UNDECAPRENYL-PHOSPHATE GALACTOSE PHOSPHOTRANSFERASE"/>
    <property type="match status" value="1"/>
</dbReference>
<keyword evidence="3" id="KW-0472">Membrane</keyword>
<keyword evidence="3" id="KW-0812">Transmembrane</keyword>
<dbReference type="PANTHER" id="PTHR30576">
    <property type="entry name" value="COLANIC BIOSYNTHESIS UDP-GLUCOSE LIPID CARRIER TRANSFERASE"/>
    <property type="match status" value="1"/>
</dbReference>
<evidence type="ECO:0000313" key="6">
    <source>
        <dbReference type="Proteomes" id="UP000821846"/>
    </source>
</evidence>
<dbReference type="InterPro" id="IPR003362">
    <property type="entry name" value="Bact_transf"/>
</dbReference>
<comment type="similarity">
    <text evidence="1">Belongs to the bacterial sugar transferase family.</text>
</comment>
<evidence type="ECO:0000313" key="5">
    <source>
        <dbReference type="EMBL" id="NSG30909.1"/>
    </source>
</evidence>
<accession>A0ABX2H0Z9</accession>
<evidence type="ECO:0000256" key="1">
    <source>
        <dbReference type="ARBA" id="ARBA00006464"/>
    </source>
</evidence>
<proteinExistence type="inferred from homology"/>
<evidence type="ECO:0000256" key="3">
    <source>
        <dbReference type="SAM" id="Phobius"/>
    </source>
</evidence>
<comment type="caution">
    <text evidence="5">The sequence shown here is derived from an EMBL/GenBank/DDBJ whole genome shotgun (WGS) entry which is preliminary data.</text>
</comment>
<keyword evidence="5" id="KW-0808">Transferase</keyword>
<dbReference type="GO" id="GO:0016740">
    <property type="term" value="F:transferase activity"/>
    <property type="evidence" value="ECO:0007669"/>
    <property type="project" value="UniProtKB-KW"/>
</dbReference>
<keyword evidence="3" id="KW-1133">Transmembrane helix</keyword>
<sequence>MKKSKKITGIAGATLIGTTVFYLKARRKAKKERTKKEQIQQKENQQEQKKQSQKKSIPAHKPGFYEKYIKRPQDFSCALAAIIVLSPVMLVTAVLVRTKLGSPVIFKQERPGLNGKIFTLYKFRTMTDKTDANGELLPDEERLTKFGKLIRSTSLDELPELINILKGDMSVVGPRPLLVQYLPLYNEHQARRHEVRPGFTGYAQVHGRNAITWEDKFDKDVCYVDHITFLGDWKIIFQTVKTVLTKEGINSETAATMEAFHGSQNKETENI</sequence>
<gene>
    <name evidence="5" type="ORF">HFM93_11650</name>
</gene>
<protein>
    <submittedName>
        <fullName evidence="5">Sugar transferase</fullName>
    </submittedName>
</protein>